<dbReference type="EMBL" id="JABBWD010000098">
    <property type="protein sequence ID" value="KAG1766243.1"/>
    <property type="molecule type" value="Genomic_DNA"/>
</dbReference>
<dbReference type="AlphaFoldDB" id="A0A9P6ZHA4"/>
<keyword evidence="2" id="KW-1185">Reference proteome</keyword>
<sequence>MCLPQDTRKIVDRTIPTPSEWERLRMNASRARRLIEPDPDSYEALWKLRAPKLSVSGLVLWRLFEQFPPATLFPDLSLVRKGALPLEAYGLRQLSTSMDHGATAFVASFGKRQQAITNIQQARCLNTLKLILHGSSYDGGVMALELSSLEHLSLSGDVFLQCTHFIRQITTRQLSDVAIECPQPASPIEVTVFMESLSTPSVIAEAATSG</sequence>
<dbReference type="Proteomes" id="UP000714275">
    <property type="component" value="Unassembled WGS sequence"/>
</dbReference>
<name>A0A9P6ZHA4_9AGAM</name>
<evidence type="ECO:0000313" key="2">
    <source>
        <dbReference type="Proteomes" id="UP000714275"/>
    </source>
</evidence>
<comment type="caution">
    <text evidence="1">The sequence shown here is derived from an EMBL/GenBank/DDBJ whole genome shotgun (WGS) entry which is preliminary data.</text>
</comment>
<reference evidence="1" key="1">
    <citation type="journal article" date="2020" name="New Phytol.">
        <title>Comparative genomics reveals dynamic genome evolution in host specialist ectomycorrhizal fungi.</title>
        <authorList>
            <person name="Lofgren L.A."/>
            <person name="Nguyen N.H."/>
            <person name="Vilgalys R."/>
            <person name="Ruytinx J."/>
            <person name="Liao H.L."/>
            <person name="Branco S."/>
            <person name="Kuo A."/>
            <person name="LaButti K."/>
            <person name="Lipzen A."/>
            <person name="Andreopoulos W."/>
            <person name="Pangilinan J."/>
            <person name="Riley R."/>
            <person name="Hundley H."/>
            <person name="Na H."/>
            <person name="Barry K."/>
            <person name="Grigoriev I.V."/>
            <person name="Stajich J.E."/>
            <person name="Kennedy P.G."/>
        </authorList>
    </citation>
    <scope>NUCLEOTIDE SEQUENCE</scope>
    <source>
        <strain evidence="1">DOB743</strain>
    </source>
</reference>
<protein>
    <submittedName>
        <fullName evidence="1">Uncharacterized protein</fullName>
    </submittedName>
</protein>
<proteinExistence type="predicted"/>
<accession>A0A9P6ZHA4</accession>
<organism evidence="1 2">
    <name type="scientific">Suillus placidus</name>
    <dbReference type="NCBI Taxonomy" id="48579"/>
    <lineage>
        <taxon>Eukaryota</taxon>
        <taxon>Fungi</taxon>
        <taxon>Dikarya</taxon>
        <taxon>Basidiomycota</taxon>
        <taxon>Agaricomycotina</taxon>
        <taxon>Agaricomycetes</taxon>
        <taxon>Agaricomycetidae</taxon>
        <taxon>Boletales</taxon>
        <taxon>Suillineae</taxon>
        <taxon>Suillaceae</taxon>
        <taxon>Suillus</taxon>
    </lineage>
</organism>
<evidence type="ECO:0000313" key="1">
    <source>
        <dbReference type="EMBL" id="KAG1766243.1"/>
    </source>
</evidence>
<dbReference type="OrthoDB" id="3031760at2759"/>
<gene>
    <name evidence="1" type="ORF">EV702DRAFT_1204263</name>
</gene>